<gene>
    <name evidence="2" type="ORF">FYJ44_11620</name>
</gene>
<name>A0A6L5XNI4_9BACT</name>
<dbReference type="Pfam" id="PF13228">
    <property type="entry name" value="DUF4037"/>
    <property type="match status" value="1"/>
</dbReference>
<sequence>MNGLSLARDYYAACRPILLQAIPDIMERAAVGLAGEGSECLGCDDACSRDHDFGPAFCLWLPRAELRDARERIDAALARLPREFHGLTSRFAPEGRRDPANGRVGPLAIEDFYVFFTGLDRPPSHWREWLRIPEYQLAACTSGEVFEDGAGEFSRWREALLACYPRDVRLKKLAARCMVAAQAGQYNLPRSLERGDGVAAMLAAAHFAEAALSLVFLCNRRYMPFYKWAGRLGRRLPILGEELGRTLDILAAHPLRGPRDMDAVRTVEDFCAAVAAHLRAVGLSTEEDSWLWAHGPHILRQVENEELRRMDMLQG</sequence>
<dbReference type="InterPro" id="IPR025117">
    <property type="entry name" value="DUF4037"/>
</dbReference>
<reference evidence="2 3" key="1">
    <citation type="submission" date="2019-09" db="EMBL/GenBank/DDBJ databases">
        <title>In-depth cultivation of the pig gut microbiome towards novel bacterial diversity and tailored functional studies.</title>
        <authorList>
            <person name="Wylensek D."/>
            <person name="Hitch T.C.A."/>
            <person name="Clavel T."/>
        </authorList>
    </citation>
    <scope>NUCLEOTIDE SEQUENCE [LARGE SCALE GENOMIC DNA]</scope>
    <source>
        <strain evidence="2 3">PG-178-WT-4</strain>
    </source>
</reference>
<dbReference type="Proteomes" id="UP000477488">
    <property type="component" value="Unassembled WGS sequence"/>
</dbReference>
<comment type="caution">
    <text evidence="2">The sequence shown here is derived from an EMBL/GenBank/DDBJ whole genome shotgun (WGS) entry which is preliminary data.</text>
</comment>
<protein>
    <submittedName>
        <fullName evidence="2">DUF4037 domain-containing protein</fullName>
    </submittedName>
</protein>
<evidence type="ECO:0000313" key="2">
    <source>
        <dbReference type="EMBL" id="MSS28665.1"/>
    </source>
</evidence>
<keyword evidence="3" id="KW-1185">Reference proteome</keyword>
<proteinExistence type="predicted"/>
<dbReference type="RefSeq" id="WP_154512270.1">
    <property type="nucleotide sequence ID" value="NZ_VUMH01000012.1"/>
</dbReference>
<evidence type="ECO:0000259" key="1">
    <source>
        <dbReference type="Pfam" id="PF13228"/>
    </source>
</evidence>
<dbReference type="AlphaFoldDB" id="A0A6L5XNI4"/>
<feature type="domain" description="DUF4037" evidence="1">
    <location>
        <begin position="129"/>
        <end position="228"/>
    </location>
</feature>
<dbReference type="EMBL" id="VUMH01000012">
    <property type="protein sequence ID" value="MSS28665.1"/>
    <property type="molecule type" value="Genomic_DNA"/>
</dbReference>
<organism evidence="2 3">
    <name type="scientific">Desulfovibrio porci</name>
    <dbReference type="NCBI Taxonomy" id="2605782"/>
    <lineage>
        <taxon>Bacteria</taxon>
        <taxon>Pseudomonadati</taxon>
        <taxon>Thermodesulfobacteriota</taxon>
        <taxon>Desulfovibrionia</taxon>
        <taxon>Desulfovibrionales</taxon>
        <taxon>Desulfovibrionaceae</taxon>
        <taxon>Desulfovibrio</taxon>
    </lineage>
</organism>
<evidence type="ECO:0000313" key="3">
    <source>
        <dbReference type="Proteomes" id="UP000477488"/>
    </source>
</evidence>
<accession>A0A6L5XNI4</accession>